<feature type="domain" description="Integrase catalytic" evidence="2">
    <location>
        <begin position="582"/>
        <end position="774"/>
    </location>
</feature>
<protein>
    <recommendedName>
        <fullName evidence="2">Integrase catalytic domain-containing protein</fullName>
    </recommendedName>
</protein>
<reference evidence="3 4" key="1">
    <citation type="submission" date="2020-02" db="EMBL/GenBank/DDBJ databases">
        <authorList>
            <person name="Ferguson B K."/>
        </authorList>
    </citation>
    <scope>NUCLEOTIDE SEQUENCE [LARGE SCALE GENOMIC DNA]</scope>
</reference>
<evidence type="ECO:0000259" key="2">
    <source>
        <dbReference type="PROSITE" id="PS50994"/>
    </source>
</evidence>
<evidence type="ECO:0000313" key="3">
    <source>
        <dbReference type="EMBL" id="CAB0044444.1"/>
    </source>
</evidence>
<gene>
    <name evidence="3" type="ORF">TBRA_LOCUS16032</name>
</gene>
<name>A0A6H5J344_9HYME</name>
<dbReference type="InterPro" id="IPR036397">
    <property type="entry name" value="RNaseH_sf"/>
</dbReference>
<dbReference type="OrthoDB" id="8038274at2759"/>
<feature type="compositionally biased region" description="Basic and acidic residues" evidence="1">
    <location>
        <begin position="1037"/>
        <end position="1065"/>
    </location>
</feature>
<feature type="compositionally biased region" description="Polar residues" evidence="1">
    <location>
        <begin position="1066"/>
        <end position="1075"/>
    </location>
</feature>
<evidence type="ECO:0000256" key="1">
    <source>
        <dbReference type="SAM" id="MobiDB-lite"/>
    </source>
</evidence>
<feature type="region of interest" description="Disordered" evidence="1">
    <location>
        <begin position="1037"/>
        <end position="1075"/>
    </location>
</feature>
<organism evidence="3 4">
    <name type="scientific">Trichogramma brassicae</name>
    <dbReference type="NCBI Taxonomy" id="86971"/>
    <lineage>
        <taxon>Eukaryota</taxon>
        <taxon>Metazoa</taxon>
        <taxon>Ecdysozoa</taxon>
        <taxon>Arthropoda</taxon>
        <taxon>Hexapoda</taxon>
        <taxon>Insecta</taxon>
        <taxon>Pterygota</taxon>
        <taxon>Neoptera</taxon>
        <taxon>Endopterygota</taxon>
        <taxon>Hymenoptera</taxon>
        <taxon>Apocrita</taxon>
        <taxon>Proctotrupomorpha</taxon>
        <taxon>Chalcidoidea</taxon>
        <taxon>Trichogrammatidae</taxon>
        <taxon>Trichogramma</taxon>
    </lineage>
</organism>
<dbReference type="InterPro" id="IPR001584">
    <property type="entry name" value="Integrase_cat-core"/>
</dbReference>
<dbReference type="PROSITE" id="PS50994">
    <property type="entry name" value="INTEGRASE"/>
    <property type="match status" value="1"/>
</dbReference>
<dbReference type="InterPro" id="IPR041588">
    <property type="entry name" value="Integrase_H2C2"/>
</dbReference>
<dbReference type="Pfam" id="PF17921">
    <property type="entry name" value="Integrase_H2C2"/>
    <property type="match status" value="1"/>
</dbReference>
<dbReference type="Pfam" id="PF18701">
    <property type="entry name" value="DUF5641"/>
    <property type="match status" value="1"/>
</dbReference>
<keyword evidence="4" id="KW-1185">Reference proteome</keyword>
<dbReference type="Pfam" id="PF05380">
    <property type="entry name" value="Peptidase_A17"/>
    <property type="match status" value="1"/>
</dbReference>
<feature type="non-terminal residue" evidence="3">
    <location>
        <position position="1075"/>
    </location>
</feature>
<dbReference type="InterPro" id="IPR012337">
    <property type="entry name" value="RNaseH-like_sf"/>
</dbReference>
<feature type="region of interest" description="Disordered" evidence="1">
    <location>
        <begin position="350"/>
        <end position="375"/>
    </location>
</feature>
<dbReference type="GO" id="GO:0015074">
    <property type="term" value="P:DNA integration"/>
    <property type="evidence" value="ECO:0007669"/>
    <property type="project" value="InterPro"/>
</dbReference>
<feature type="region of interest" description="Disordered" evidence="1">
    <location>
        <begin position="889"/>
        <end position="909"/>
    </location>
</feature>
<dbReference type="AlphaFoldDB" id="A0A6H5J344"/>
<evidence type="ECO:0000313" key="4">
    <source>
        <dbReference type="Proteomes" id="UP000479190"/>
    </source>
</evidence>
<proteinExistence type="predicted"/>
<dbReference type="InterPro" id="IPR040676">
    <property type="entry name" value="DUF5641"/>
</dbReference>
<dbReference type="Proteomes" id="UP000479190">
    <property type="component" value="Unassembled WGS sequence"/>
</dbReference>
<feature type="compositionally biased region" description="Pro residues" evidence="1">
    <location>
        <begin position="365"/>
        <end position="375"/>
    </location>
</feature>
<dbReference type="GO" id="GO:0003676">
    <property type="term" value="F:nucleic acid binding"/>
    <property type="evidence" value="ECO:0007669"/>
    <property type="project" value="InterPro"/>
</dbReference>
<dbReference type="PANTHER" id="PTHR47331:SF1">
    <property type="entry name" value="GAG-LIKE PROTEIN"/>
    <property type="match status" value="1"/>
</dbReference>
<dbReference type="InterPro" id="IPR008042">
    <property type="entry name" value="Retrotrans_Pao"/>
</dbReference>
<dbReference type="PANTHER" id="PTHR47331">
    <property type="entry name" value="PHD-TYPE DOMAIN-CONTAINING PROTEIN"/>
    <property type="match status" value="1"/>
</dbReference>
<dbReference type="SUPFAM" id="SSF53098">
    <property type="entry name" value="Ribonuclease H-like"/>
    <property type="match status" value="1"/>
</dbReference>
<accession>A0A6H5J344</accession>
<sequence>MQAYIDSGHMIKLSHEEMKLKDRPVHYIPHHGIWQHGDHGPRLRVVFDASRPTSSGVSLNDVTHRGPKLQRDIWTILLRWRRHRVAFLRRHENDVPSDLDRQTGPRLAARRLEPELIRPYPTLPTLDCDIRDKLCSIPGASHDRANCARTKVPNSPLPRSPFYETDMWRARLGWDDELPELLAQRWRTICDGLTSIRGLVIPRWLASHSSAQDLRIHAFADASRRAMAAVTYSRCEDETGQVRLRILVAKTKLAPIRSVLVDPARTPRSTIPRLELRAALIAARLLRTTCDELAIDINTCVAWSDSRIVLHWIDSTEAIGNSVVDGYVHQIQELTPRSIWRYVPSDKNPADVASRGATGPEWLKKPPPTWPPNRPPDCEEQRLCLYVAAEDEDVTDWLRKFSSLTRALRFMVRLKRWIKQRWNRGPCPDPLQPMTAQELGEAFEACLVRSQLQYFEVEARELRHSRPVPRKSPLAALDPFLDAKGILRVGGRLHHSALPFHLKHPPILDGSSHLATLVIDWAHARSIHGGFKATYVQVFQRAWLINGRRRIRHHVSQCVTCAAARARATSHIMAPLPASRVTAARPFERTGVDYAGPFLVRQGRGKGIPTSKAWVAVFVCLVTKAIHLELVGNLKTDSLLGALTRFVGRRRRPREMWSDNATNFHRADFEIRAAMKSEQIRWPRLADYLAEEGIEWKFIPPSAPHFGGLWEAAVRSFKFHLKRAVGTRHVTYEELNTLIIGVEAVLNSRPLEPVTGDPDDLCVLTPSSESTGMSLLTLPDKEPSETPLDNCRNWKLVEGLRADFWSKWSRTYLNTLQQRHKWQRRRASINVGDIVLIVDPSLLLPCGRWPLGRVTHTYPGSDGQVRVAQVQTASGSYKRPVVKLVSLPVRTNPPDPASPIPAHGGRNSGPLSYYSNSINKYSSSNFPSNKQQQQQQQVLLIINSCKFDSKHSSGSRLSKVHSKHFINSSSCIDQISTNNNLSRYSSINSRCFNNHKKHNNGLREMRVTMLGSKKHLVYNKFIDSQCKVDDLTLRSEPRRDDDHDHLTHSHLSQHTDEPTISEHSDSLPSLQHTTT</sequence>
<dbReference type="Gene3D" id="3.30.420.10">
    <property type="entry name" value="Ribonuclease H-like superfamily/Ribonuclease H"/>
    <property type="match status" value="1"/>
</dbReference>
<dbReference type="EMBL" id="CADCXV010001457">
    <property type="protein sequence ID" value="CAB0044444.1"/>
    <property type="molecule type" value="Genomic_DNA"/>
</dbReference>